<organism evidence="1 2">
    <name type="scientific">Portunus trituberculatus</name>
    <name type="common">Swimming crab</name>
    <name type="synonym">Neptunus trituberculatus</name>
    <dbReference type="NCBI Taxonomy" id="210409"/>
    <lineage>
        <taxon>Eukaryota</taxon>
        <taxon>Metazoa</taxon>
        <taxon>Ecdysozoa</taxon>
        <taxon>Arthropoda</taxon>
        <taxon>Crustacea</taxon>
        <taxon>Multicrustacea</taxon>
        <taxon>Malacostraca</taxon>
        <taxon>Eumalacostraca</taxon>
        <taxon>Eucarida</taxon>
        <taxon>Decapoda</taxon>
        <taxon>Pleocyemata</taxon>
        <taxon>Brachyura</taxon>
        <taxon>Eubrachyura</taxon>
        <taxon>Portunoidea</taxon>
        <taxon>Portunidae</taxon>
        <taxon>Portuninae</taxon>
        <taxon>Portunus</taxon>
    </lineage>
</organism>
<comment type="caution">
    <text evidence="1">The sequence shown here is derived from an EMBL/GenBank/DDBJ whole genome shotgun (WGS) entry which is preliminary data.</text>
</comment>
<dbReference type="AlphaFoldDB" id="A0A5B7JXV1"/>
<gene>
    <name evidence="1" type="primary">GUCY1A3</name>
    <name evidence="1" type="ORF">E2C01_094677</name>
</gene>
<evidence type="ECO:0000313" key="1">
    <source>
        <dbReference type="EMBL" id="MPC99273.1"/>
    </source>
</evidence>
<proteinExistence type="predicted"/>
<reference evidence="1 2" key="1">
    <citation type="submission" date="2019-05" db="EMBL/GenBank/DDBJ databases">
        <title>Another draft genome of Portunus trituberculatus and its Hox gene families provides insights of decapod evolution.</title>
        <authorList>
            <person name="Jeong J.-H."/>
            <person name="Song I."/>
            <person name="Kim S."/>
            <person name="Choi T."/>
            <person name="Kim D."/>
            <person name="Ryu S."/>
            <person name="Kim W."/>
        </authorList>
    </citation>
    <scope>NUCLEOTIDE SEQUENCE [LARGE SCALE GENOMIC DNA]</scope>
    <source>
        <tissue evidence="1">Muscle</tissue>
    </source>
</reference>
<dbReference type="EMBL" id="VSRR010117678">
    <property type="protein sequence ID" value="MPC99273.1"/>
    <property type="molecule type" value="Genomic_DNA"/>
</dbReference>
<name>A0A5B7JXV1_PORTR</name>
<keyword evidence="2" id="KW-1185">Reference proteome</keyword>
<accession>A0A5B7JXV1</accession>
<dbReference type="OrthoDB" id="6127067at2759"/>
<dbReference type="Proteomes" id="UP000324222">
    <property type="component" value="Unassembled WGS sequence"/>
</dbReference>
<evidence type="ECO:0000313" key="2">
    <source>
        <dbReference type="Proteomes" id="UP000324222"/>
    </source>
</evidence>
<protein>
    <submittedName>
        <fullName evidence="1">Guanylate cyclase soluble subunit alpha-3</fullName>
    </submittedName>
</protein>
<sequence length="127" mass="13981">MLGEITVRHRGRSNLDEIYGKQLEFIPAASRSSVLRLSRRHTPSAIPGDSALLKGTAMKLGPFTILAATPGWSFTPRDRDCLPKNFPAEEPGIPWFLDAYYFGDLPSNTSLPDHIDAAMRALSLEPS</sequence>